<dbReference type="Pfam" id="PF25825">
    <property type="entry name" value="SAPC2_N"/>
    <property type="match status" value="1"/>
</dbReference>
<protein>
    <submittedName>
        <fullName evidence="5">Myosin-G heavy chain-like</fullName>
    </submittedName>
</protein>
<feature type="region of interest" description="Disordered" evidence="2">
    <location>
        <begin position="223"/>
        <end position="278"/>
    </location>
</feature>
<feature type="region of interest" description="Disordered" evidence="2">
    <location>
        <begin position="298"/>
        <end position="321"/>
    </location>
</feature>
<feature type="compositionally biased region" description="Low complexity" evidence="2">
    <location>
        <begin position="162"/>
        <end position="172"/>
    </location>
</feature>
<evidence type="ECO:0000256" key="1">
    <source>
        <dbReference type="SAM" id="Coils"/>
    </source>
</evidence>
<sequence>MIELCEATEDNPFIHGMSKQFVAALQQLFDVMDTEQSGTIHFADLANQWEEDDGDPFFPRGLIACLAKVKLPNGMLTFDRFCAGIKLCLLKNQVDINDVRMITSMTDECRSMTTSDSSITIPNGGDLNSHSQLLPPPAPSLSTSVDRPSSEPQIFAPPPPSSLSSPTPTSSSNKTAEVNNNNIIYTNNPKLTNTATCLQQIQPTEITSATKKLPLPSYEQVMAAKSKPKVPPPVLSTVSHNSNSDQSPTATASTNSLNKESHQQKQPSKTAKQFPHLSQHQLEEIKRVVNHRYLESQYGHTSGNRPSINNDNQQPLQHQQACRAKSMPHLIDVSHNSPSSSFSFNTADHLNYSQQIPMNYQTHLLNHHHSHTYQRHPTTNENRKDQHINYHNSSANSIISDNNEQTPIVKTIINDGNAAPKTVSRNCIMKTLQNWRDNILSKHPLPSFNDLILQTKNTGTDFHWPRSLVTKSAQTPTSNINCQKNNDISHLQASPIINDDGLNDQEFVAPVISVPNENNYIDNNDQSMAMFSGFQHSSLHRRSSIRQHRQPREPRRHTVGANGIDLYAVKRFQQLEQEKDILIGGLAEIERTKEWYLRQISVLQNRINIVSRSGGSSFIASDYNNIDAYQERINFQAVRIQTLNQHLTALRDVGQNFPIHMNLAIRPLNGLPSSIKSIGAQLSPQSLATGRIDPNQPRQLVVNPNLVNKLKEQNRLLTDEVTRKSDRITQLEREKSSLIRELFQARTYSSYYNGHFDDTFM</sequence>
<dbReference type="InterPro" id="IPR026828">
    <property type="entry name" value="SAPC2_1/2"/>
</dbReference>
<evidence type="ECO:0000259" key="3">
    <source>
        <dbReference type="PROSITE" id="PS50222"/>
    </source>
</evidence>
<feature type="domain" description="EF-hand" evidence="3">
    <location>
        <begin position="20"/>
        <end position="55"/>
    </location>
</feature>
<dbReference type="InterPro" id="IPR057953">
    <property type="entry name" value="SAPC2_N"/>
</dbReference>
<keyword evidence="4" id="KW-1185">Reference proteome</keyword>
<dbReference type="InterPro" id="IPR002048">
    <property type="entry name" value="EF_hand_dom"/>
</dbReference>
<feature type="compositionally biased region" description="Polar residues" evidence="2">
    <location>
        <begin position="112"/>
        <end position="121"/>
    </location>
</feature>
<proteinExistence type="predicted"/>
<evidence type="ECO:0000313" key="5">
    <source>
        <dbReference type="RefSeq" id="XP_027196148.1"/>
    </source>
</evidence>
<keyword evidence="1" id="KW-0175">Coiled coil</keyword>
<dbReference type="OMA" id="TVSRNCI"/>
<reference evidence="5" key="1">
    <citation type="submission" date="2025-08" db="UniProtKB">
        <authorList>
            <consortium name="RefSeq"/>
        </authorList>
    </citation>
    <scope>IDENTIFICATION</scope>
    <source>
        <strain evidence="5">Airmid</strain>
    </source>
</reference>
<dbReference type="PROSITE" id="PS50222">
    <property type="entry name" value="EF_HAND_2"/>
    <property type="match status" value="1"/>
</dbReference>
<organism evidence="4 5">
    <name type="scientific">Dermatophagoides pteronyssinus</name>
    <name type="common">European house dust mite</name>
    <dbReference type="NCBI Taxonomy" id="6956"/>
    <lineage>
        <taxon>Eukaryota</taxon>
        <taxon>Metazoa</taxon>
        <taxon>Ecdysozoa</taxon>
        <taxon>Arthropoda</taxon>
        <taxon>Chelicerata</taxon>
        <taxon>Arachnida</taxon>
        <taxon>Acari</taxon>
        <taxon>Acariformes</taxon>
        <taxon>Sarcoptiformes</taxon>
        <taxon>Astigmata</taxon>
        <taxon>Psoroptidia</taxon>
        <taxon>Analgoidea</taxon>
        <taxon>Pyroglyphidae</taxon>
        <taxon>Dermatophagoidinae</taxon>
        <taxon>Dermatophagoides</taxon>
    </lineage>
</organism>
<dbReference type="GO" id="GO:0005509">
    <property type="term" value="F:calcium ion binding"/>
    <property type="evidence" value="ECO:0007669"/>
    <property type="project" value="InterPro"/>
</dbReference>
<dbReference type="OrthoDB" id="10035013at2759"/>
<accession>A0A6P6XTD3</accession>
<evidence type="ECO:0000256" key="2">
    <source>
        <dbReference type="SAM" id="MobiDB-lite"/>
    </source>
</evidence>
<dbReference type="GeneID" id="113790655"/>
<gene>
    <name evidence="5" type="primary">LOC113790655</name>
</gene>
<dbReference type="PANTHER" id="PTHR14907:SF2">
    <property type="entry name" value="SUPPRESSOR APC DOMAIN-CONTAINING PROTEIN 2"/>
    <property type="match status" value="1"/>
</dbReference>
<feature type="compositionally biased region" description="Polar residues" evidence="2">
    <location>
        <begin position="298"/>
        <end position="320"/>
    </location>
</feature>
<feature type="coiled-coil region" evidence="1">
    <location>
        <begin position="707"/>
        <end position="741"/>
    </location>
</feature>
<dbReference type="RefSeq" id="XP_027196148.1">
    <property type="nucleotide sequence ID" value="XM_027340347.1"/>
</dbReference>
<feature type="compositionally biased region" description="Polar residues" evidence="2">
    <location>
        <begin position="240"/>
        <end position="278"/>
    </location>
</feature>
<dbReference type="PANTHER" id="PTHR14907">
    <property type="entry name" value="FI14130P"/>
    <property type="match status" value="1"/>
</dbReference>
<name>A0A6P6XTD3_DERPT</name>
<dbReference type="AlphaFoldDB" id="A0A6P6XTD3"/>
<evidence type="ECO:0000313" key="4">
    <source>
        <dbReference type="Proteomes" id="UP000515146"/>
    </source>
</evidence>
<dbReference type="KEGG" id="dpte:113790655"/>
<dbReference type="InParanoid" id="A0A6P6XTD3"/>
<feature type="region of interest" description="Disordered" evidence="2">
    <location>
        <begin position="112"/>
        <end position="181"/>
    </location>
</feature>
<dbReference type="Proteomes" id="UP000515146">
    <property type="component" value="Unplaced"/>
</dbReference>
<dbReference type="Pfam" id="PF11414">
    <property type="entry name" value="Suppressor_APC"/>
    <property type="match status" value="1"/>
</dbReference>